<feature type="signal peptide" evidence="1">
    <location>
        <begin position="1"/>
        <end position="31"/>
    </location>
</feature>
<evidence type="ECO:0000313" key="3">
    <source>
        <dbReference type="Proteomes" id="UP000030675"/>
    </source>
</evidence>
<evidence type="ECO:0000313" key="2">
    <source>
        <dbReference type="EMBL" id="GAD30822.1"/>
    </source>
</evidence>
<keyword evidence="1" id="KW-0732">Signal</keyword>
<reference evidence="3" key="1">
    <citation type="submission" date="2012-12" db="EMBL/GenBank/DDBJ databases">
        <title>Genome Sequence of Photobacterium leiognathi lrivu.4.1.</title>
        <authorList>
            <person name="Urbanczyk H."/>
            <person name="Ogura Y."/>
            <person name="Hayashi T."/>
            <person name="Dunlap P.V."/>
        </authorList>
    </citation>
    <scope>NUCLEOTIDE SEQUENCE [LARGE SCALE GENOMIC DNA]</scope>
    <source>
        <strain evidence="3">lrivu.4.1</strain>
    </source>
</reference>
<dbReference type="AlphaFoldDB" id="A0A0U1P884"/>
<dbReference type="RefSeq" id="WP_023933579.1">
    <property type="nucleotide sequence ID" value="NZ_DF196819.1"/>
</dbReference>
<dbReference type="HOGENOM" id="CLU_1853344_0_0_6"/>
<sequence length="138" mass="15794">MLMNKCIHGLRTSIQGALLAAFGFISSAVFASECDPQWHNSLSLNEGRLTLVQGEREFSIDADGQMYFDVHKIELSSKQTELLSDYYEILDNDLPYLLSHSQRIDKQVCEFVSLRIEQEQRLQDAIPALKNWRSVTLN</sequence>
<name>A0A0U1P884_PHOLE</name>
<protein>
    <recommendedName>
        <fullName evidence="4">DUF2884 family protein</fullName>
    </recommendedName>
</protein>
<proteinExistence type="predicted"/>
<dbReference type="eggNOG" id="ENOG502Z7J1">
    <property type="taxonomic scope" value="Bacteria"/>
</dbReference>
<gene>
    <name evidence="2" type="ORF">PLEI_2478</name>
</gene>
<dbReference type="EMBL" id="DF196819">
    <property type="protein sequence ID" value="GAD30822.1"/>
    <property type="molecule type" value="Genomic_DNA"/>
</dbReference>
<feature type="chain" id="PRO_5006712579" description="DUF2884 family protein" evidence="1">
    <location>
        <begin position="32"/>
        <end position="138"/>
    </location>
</feature>
<evidence type="ECO:0000256" key="1">
    <source>
        <dbReference type="SAM" id="SignalP"/>
    </source>
</evidence>
<evidence type="ECO:0008006" key="4">
    <source>
        <dbReference type="Google" id="ProtNLM"/>
    </source>
</evidence>
<organism evidence="2 3">
    <name type="scientific">Photobacterium leiognathi lrivu.4.1</name>
    <dbReference type="NCBI Taxonomy" id="1248232"/>
    <lineage>
        <taxon>Bacteria</taxon>
        <taxon>Pseudomonadati</taxon>
        <taxon>Pseudomonadota</taxon>
        <taxon>Gammaproteobacteria</taxon>
        <taxon>Vibrionales</taxon>
        <taxon>Vibrionaceae</taxon>
        <taxon>Photobacterium</taxon>
    </lineage>
</organism>
<dbReference type="Proteomes" id="UP000030675">
    <property type="component" value="Unassembled WGS sequence"/>
</dbReference>
<accession>A0A0U1P884</accession>